<dbReference type="EMBL" id="CP001804">
    <property type="protein sequence ID" value="ACY17893.1"/>
    <property type="molecule type" value="Genomic_DNA"/>
</dbReference>
<evidence type="ECO:0000313" key="2">
    <source>
        <dbReference type="Proteomes" id="UP000001880"/>
    </source>
</evidence>
<dbReference type="OrthoDB" id="105221at2"/>
<dbReference type="HOGENOM" id="CLU_868271_0_0_7"/>
<keyword evidence="2" id="KW-1185">Reference proteome</keyword>
<protein>
    <submittedName>
        <fullName evidence="1">Phosphoesterase DHHA1</fullName>
    </submittedName>
</protein>
<name>D0LYM7_HALO1</name>
<dbReference type="Proteomes" id="UP000001880">
    <property type="component" value="Chromosome"/>
</dbReference>
<dbReference type="AlphaFoldDB" id="D0LYM7"/>
<dbReference type="InterPro" id="IPR038763">
    <property type="entry name" value="DHH_sf"/>
</dbReference>
<gene>
    <name evidence="1" type="ordered locus">Hoch_5409</name>
</gene>
<dbReference type="STRING" id="502025.Hoch_5409"/>
<accession>D0LYM7</accession>
<dbReference type="RefSeq" id="WP_012830485.1">
    <property type="nucleotide sequence ID" value="NC_013440.1"/>
</dbReference>
<reference evidence="1 2" key="1">
    <citation type="journal article" date="2010" name="Stand. Genomic Sci.">
        <title>Complete genome sequence of Haliangium ochraceum type strain (SMP-2).</title>
        <authorList>
            <consortium name="US DOE Joint Genome Institute (JGI-PGF)"/>
            <person name="Ivanova N."/>
            <person name="Daum C."/>
            <person name="Lang E."/>
            <person name="Abt B."/>
            <person name="Kopitz M."/>
            <person name="Saunders E."/>
            <person name="Lapidus A."/>
            <person name="Lucas S."/>
            <person name="Glavina Del Rio T."/>
            <person name="Nolan M."/>
            <person name="Tice H."/>
            <person name="Copeland A."/>
            <person name="Cheng J.F."/>
            <person name="Chen F."/>
            <person name="Bruce D."/>
            <person name="Goodwin L."/>
            <person name="Pitluck S."/>
            <person name="Mavromatis K."/>
            <person name="Pati A."/>
            <person name="Mikhailova N."/>
            <person name="Chen A."/>
            <person name="Palaniappan K."/>
            <person name="Land M."/>
            <person name="Hauser L."/>
            <person name="Chang Y.J."/>
            <person name="Jeffries C.D."/>
            <person name="Detter J.C."/>
            <person name="Brettin T."/>
            <person name="Rohde M."/>
            <person name="Goker M."/>
            <person name="Bristow J."/>
            <person name="Markowitz V."/>
            <person name="Eisen J.A."/>
            <person name="Hugenholtz P."/>
            <person name="Kyrpides N.C."/>
            <person name="Klenk H.P."/>
        </authorList>
    </citation>
    <scope>NUCLEOTIDE SEQUENCE [LARGE SCALE GENOMIC DNA]</scope>
    <source>
        <strain evidence="2">DSM 14365 / CIP 107738 / JCM 11303 / AJ 13395 / SMP-2</strain>
    </source>
</reference>
<dbReference type="KEGG" id="hoh:Hoch_5409"/>
<organism evidence="1 2">
    <name type="scientific">Haliangium ochraceum (strain DSM 14365 / JCM 11303 / SMP-2)</name>
    <dbReference type="NCBI Taxonomy" id="502025"/>
    <lineage>
        <taxon>Bacteria</taxon>
        <taxon>Pseudomonadati</taxon>
        <taxon>Myxococcota</taxon>
        <taxon>Polyangia</taxon>
        <taxon>Haliangiales</taxon>
        <taxon>Kofleriaceae</taxon>
        <taxon>Haliangium</taxon>
    </lineage>
</organism>
<dbReference type="SUPFAM" id="SSF64182">
    <property type="entry name" value="DHH phosphoesterases"/>
    <property type="match status" value="1"/>
</dbReference>
<dbReference type="eggNOG" id="COG2404">
    <property type="taxonomic scope" value="Bacteria"/>
</dbReference>
<proteinExistence type="predicted"/>
<evidence type="ECO:0000313" key="1">
    <source>
        <dbReference type="EMBL" id="ACY17893.1"/>
    </source>
</evidence>
<sequence>MPTLKIFFHDNCFDGTASAAVFSDFYRRHIASDVKIWYQGVHHINGDPFEGLPLDGDDNACVDFRYYDSDRMTWWFDHHVSAFQPPTTRAHFDADRSGQKFYDPSAASCTNLLVRVLRDKYGYELPEHMHEVVEWADVIDSARFGSPEEAVRLDLPATELMTWIRHTKDPEQMHRYIRELIDRPMVELAALPWIRGPFERLLEKHKQTIELIRRRAVCDGGVVFVDLTGDNIDNYNSFVSYYLFPDARYTVGVISDKHIARITAGHNPWSGQTRGHNIAAICERYGGGGHPFVGGVTLPVDEVGRVRDIAQVIWRELRE</sequence>